<organism evidence="10 11">
    <name type="scientific">Friedmanniomyces endolithicus</name>
    <dbReference type="NCBI Taxonomy" id="329885"/>
    <lineage>
        <taxon>Eukaryota</taxon>
        <taxon>Fungi</taxon>
        <taxon>Dikarya</taxon>
        <taxon>Ascomycota</taxon>
        <taxon>Pezizomycotina</taxon>
        <taxon>Dothideomycetes</taxon>
        <taxon>Dothideomycetidae</taxon>
        <taxon>Mycosphaerellales</taxon>
        <taxon>Teratosphaeriaceae</taxon>
        <taxon>Friedmanniomyces</taxon>
    </lineage>
</organism>
<comment type="caution">
    <text evidence="10">The sequence shown here is derived from an EMBL/GenBank/DDBJ whole genome shotgun (WGS) entry which is preliminary data.</text>
</comment>
<evidence type="ECO:0000259" key="8">
    <source>
        <dbReference type="PROSITE" id="PS50016"/>
    </source>
</evidence>
<feature type="compositionally biased region" description="Basic and acidic residues" evidence="7">
    <location>
        <begin position="222"/>
        <end position="232"/>
    </location>
</feature>
<feature type="region of interest" description="Disordered" evidence="7">
    <location>
        <begin position="386"/>
        <end position="409"/>
    </location>
</feature>
<evidence type="ECO:0000256" key="3">
    <source>
        <dbReference type="ARBA" id="ARBA00022833"/>
    </source>
</evidence>
<feature type="compositionally biased region" description="Basic and acidic residues" evidence="7">
    <location>
        <begin position="186"/>
        <end position="197"/>
    </location>
</feature>
<dbReference type="InterPro" id="IPR011011">
    <property type="entry name" value="Znf_FYVE_PHD"/>
</dbReference>
<dbReference type="GO" id="GO:0008270">
    <property type="term" value="F:zinc ion binding"/>
    <property type="evidence" value="ECO:0007669"/>
    <property type="project" value="UniProtKB-KW"/>
</dbReference>
<keyword evidence="1" id="KW-0479">Metal-binding</keyword>
<feature type="compositionally biased region" description="Polar residues" evidence="7">
    <location>
        <begin position="154"/>
        <end position="164"/>
    </location>
</feature>
<feature type="region of interest" description="Disordered" evidence="7">
    <location>
        <begin position="1361"/>
        <end position="1423"/>
    </location>
</feature>
<dbReference type="InterPro" id="IPR001766">
    <property type="entry name" value="Fork_head_dom"/>
</dbReference>
<feature type="compositionally biased region" description="Polar residues" evidence="7">
    <location>
        <begin position="844"/>
        <end position="854"/>
    </location>
</feature>
<name>A0AAN6R279_9PEZI</name>
<feature type="compositionally biased region" description="Polar residues" evidence="7">
    <location>
        <begin position="864"/>
        <end position="880"/>
    </location>
</feature>
<evidence type="ECO:0000313" key="10">
    <source>
        <dbReference type="EMBL" id="KAK1014976.1"/>
    </source>
</evidence>
<keyword evidence="3" id="KW-0862">Zinc</keyword>
<feature type="DNA-binding region" description="Fork-head" evidence="5">
    <location>
        <begin position="1266"/>
        <end position="1358"/>
    </location>
</feature>
<evidence type="ECO:0000256" key="5">
    <source>
        <dbReference type="PROSITE-ProRule" id="PRU00089"/>
    </source>
</evidence>
<feature type="compositionally biased region" description="Basic and acidic residues" evidence="7">
    <location>
        <begin position="116"/>
        <end position="126"/>
    </location>
</feature>
<evidence type="ECO:0000256" key="1">
    <source>
        <dbReference type="ARBA" id="ARBA00022723"/>
    </source>
</evidence>
<dbReference type="Pfam" id="PF00250">
    <property type="entry name" value="Forkhead"/>
    <property type="match status" value="1"/>
</dbReference>
<proteinExistence type="predicted"/>
<feature type="compositionally biased region" description="Polar residues" evidence="7">
    <location>
        <begin position="172"/>
        <end position="183"/>
    </location>
</feature>
<keyword evidence="4 5" id="KW-0238">DNA-binding</keyword>
<dbReference type="Gene3D" id="3.30.40.10">
    <property type="entry name" value="Zinc/RING finger domain, C3HC4 (zinc finger)"/>
    <property type="match status" value="1"/>
</dbReference>
<dbReference type="EMBL" id="JAUJLE010000003">
    <property type="protein sequence ID" value="KAK1014976.1"/>
    <property type="molecule type" value="Genomic_DNA"/>
</dbReference>
<feature type="compositionally biased region" description="Basic and acidic residues" evidence="7">
    <location>
        <begin position="828"/>
        <end position="843"/>
    </location>
</feature>
<feature type="region of interest" description="Disordered" evidence="7">
    <location>
        <begin position="819"/>
        <end position="957"/>
    </location>
</feature>
<protein>
    <recommendedName>
        <fullName evidence="12">PHD-type domain-containing protein</fullName>
    </recommendedName>
</protein>
<feature type="region of interest" description="Disordered" evidence="7">
    <location>
        <begin position="1451"/>
        <end position="1490"/>
    </location>
</feature>
<keyword evidence="2 6" id="KW-0863">Zinc-finger</keyword>
<feature type="domain" description="PHD-type" evidence="8">
    <location>
        <begin position="592"/>
        <end position="647"/>
    </location>
</feature>
<dbReference type="SUPFAM" id="SSF57903">
    <property type="entry name" value="FYVE/PHD zinc finger"/>
    <property type="match status" value="1"/>
</dbReference>
<dbReference type="InterPro" id="IPR036390">
    <property type="entry name" value="WH_DNA-bd_sf"/>
</dbReference>
<evidence type="ECO:0008006" key="12">
    <source>
        <dbReference type="Google" id="ProtNLM"/>
    </source>
</evidence>
<feature type="compositionally biased region" description="Basic and acidic residues" evidence="7">
    <location>
        <begin position="93"/>
        <end position="109"/>
    </location>
</feature>
<dbReference type="Gene3D" id="1.10.10.10">
    <property type="entry name" value="Winged helix-like DNA-binding domain superfamily/Winged helix DNA-binding domain"/>
    <property type="match status" value="1"/>
</dbReference>
<dbReference type="PROSITE" id="PS50016">
    <property type="entry name" value="ZF_PHD_2"/>
    <property type="match status" value="1"/>
</dbReference>
<feature type="compositionally biased region" description="Acidic residues" evidence="7">
    <location>
        <begin position="1381"/>
        <end position="1396"/>
    </location>
</feature>
<keyword evidence="11" id="KW-1185">Reference proteome</keyword>
<dbReference type="InterPro" id="IPR019787">
    <property type="entry name" value="Znf_PHD-finger"/>
</dbReference>
<dbReference type="Proteomes" id="UP001175353">
    <property type="component" value="Unassembled WGS sequence"/>
</dbReference>
<feature type="compositionally biased region" description="Polar residues" evidence="7">
    <location>
        <begin position="1182"/>
        <end position="1201"/>
    </location>
</feature>
<dbReference type="GO" id="GO:0043565">
    <property type="term" value="F:sequence-specific DNA binding"/>
    <property type="evidence" value="ECO:0007669"/>
    <property type="project" value="InterPro"/>
</dbReference>
<feature type="region of interest" description="Disordered" evidence="7">
    <location>
        <begin position="1636"/>
        <end position="1672"/>
    </location>
</feature>
<dbReference type="InterPro" id="IPR036388">
    <property type="entry name" value="WH-like_DNA-bd_sf"/>
</dbReference>
<accession>A0AAN6R279</accession>
<keyword evidence="5" id="KW-0539">Nucleus</keyword>
<feature type="compositionally biased region" description="Basic and acidic residues" evidence="7">
    <location>
        <begin position="1"/>
        <end position="13"/>
    </location>
</feature>
<dbReference type="SMART" id="SM00339">
    <property type="entry name" value="FH"/>
    <property type="match status" value="1"/>
</dbReference>
<evidence type="ECO:0000256" key="6">
    <source>
        <dbReference type="PROSITE-ProRule" id="PRU00146"/>
    </source>
</evidence>
<feature type="domain" description="Fork-head" evidence="9">
    <location>
        <begin position="1266"/>
        <end position="1358"/>
    </location>
</feature>
<evidence type="ECO:0000259" key="9">
    <source>
        <dbReference type="PROSITE" id="PS50039"/>
    </source>
</evidence>
<evidence type="ECO:0000256" key="7">
    <source>
        <dbReference type="SAM" id="MobiDB-lite"/>
    </source>
</evidence>
<dbReference type="PROSITE" id="PS50039">
    <property type="entry name" value="FORK_HEAD_3"/>
    <property type="match status" value="1"/>
</dbReference>
<sequence length="1737" mass="187344">MGPDLSRSKRNGDVRATTLSVPEAAHDHPPAGSDDAPPPWTSVRLSSAQAVYYPNPRAPSTQSCVPQKRRLDHDEQSNFPDFRQSPPRLNRTFQRDHAAREEVRPRDMYHVSPGRNRRDSLDDRESVFGGHSSRRVYRQCTPSPPPLRRPSHGIHNQRNPSSSIDGPIAHSPVQSRPSLSSPFQKKGRDILSPEHDQSAYSERAAYGNLTWRAKKLPILESAPREGDDDFRRSSKGSMSAGSPPRSQVPAKIDFNGIKSVPTGPKPGAAAGSGRLSIGDLPEVDAAVKAGPHILIPGGCVPPDPAILRHLRGFLGSHQPEGILVDDEGYYLTWPDTEQGHRDLASCAARKNGLLLFGMYTVEAIAFHEGVPLGKHIDVAEVALQKKPQSNTSPPVPPSATTQPEAPSAKSMLRDLDPAVGLTPHIFVHGMPLQANMIKHLTGFLGSPRPEAVLVDKMGYYVVWPDTPKGHEHLQKCIERKNGTQIFSRYTLHMTAFYKGLPYTEGVAIAGSALPVEARSVAPANVLLLEGIEPHNPPSKAALTEASCKTNIATAGHSVRSSSPRRVPLRPDGDNASSISGRTASSDASASSALKCHVCKVASTLDVDALAQCSTCPRRYHRRCHPLPPLPLDSDSISSWQCRRCVKKEQEARVSQSAVNIGSHAKLQAPSTLVEELEGPPAKRARVEELQATPEAVAGSAFCGDPSGERAPSNDVQTTTGDQAVALGAAAGVLAEANGILGRDAECLSGVASKVSGKDAQLDEADKLVEESFAALDAPRSEVPKAQIKLNLTRRKIVRSPTKDMVDAGKVNEVSTVFPTPEISLTGNDPEKMKRVGEGSHLERSNQSLTHTASTPPLRGAMSERASSLSVTTAQVPTSADATVGAATPSSPSHPRLTAADQADLNKSAAKANTEPEVPETPELTGAPNLTLPPTATNDRHTKLPVTHGIGSRSPVDSVMQTEQGTSGVMPATGVATRTKQRTKVVKCYQCRKLAFVDAAVGRGLCPDCKKAGSAKSATKVWDSHVAVVTAGEVINGTGTKKNDLSAESADMPVRTPVAGTGDAEIVGDANLRQHDLSISIGAGDDTPRTQRAAGQAVASPSKQATTAVSGQELSKAKPKNRLTSIKTPNLGARPVGEPGKNDRSDGTAGRALKLGSGIEKKSGDDKGVTQPSKPRLRDREASSLQALETPASVTDLTDQSATPPPPSLMDDDAESRRALRPATRSEDASPMPAEESAQSKPNESSSGKRKRREREVLTSEDVLAPRRYSKYDELIGFALIDAPGHRLQVRSIVTWIAENVPGYYKDGVPWPNRISMALSAATGKGKNLYIKEEMREDDANLNGKGGWWKLRPEVVSSIKKWDPEHWRPAGPPRGRSKATVEDEVEDESSDDDDGDEPPIRPRRAGRLAVAAQQKKLDGASESVENVAVARRGSMRDLHRKTITGVLGKEVGSRVEEAPDTEDEEDMEDVLPGDGDRQASSTPIPDEMPHSGMRRMERTHLQPPAAPMSLPTIASGIRSHVEMEDVGPADNHVVAIGRLEPASQGYQGSLLESGRQRVGTRPLRIDPYQNGDSPLAQLIRLEAGHVEYTASSLFDEWPEHNPKNQLDKHAKMGEITKRLTRKQMFAKPAMYSRLSSNAAATPHQSFNSVTTDNCDNEGHTTGPSGERRTQSPKKLSFQNILFPLDERVREFRCVEDFFEMPDNAIPMYRSKELTFRDGTRDKHGRLPRAGVYYHPGYE</sequence>
<feature type="compositionally biased region" description="Polar residues" evidence="7">
    <location>
        <begin position="1098"/>
        <end position="1112"/>
    </location>
</feature>
<feature type="compositionally biased region" description="Acidic residues" evidence="7">
    <location>
        <begin position="1457"/>
        <end position="1470"/>
    </location>
</feature>
<gene>
    <name evidence="10" type="ORF">LTR91_000777</name>
</gene>
<feature type="region of interest" description="Disordered" evidence="7">
    <location>
        <begin position="1079"/>
        <end position="1257"/>
    </location>
</feature>
<dbReference type="CDD" id="cd15489">
    <property type="entry name" value="PHD_SF"/>
    <property type="match status" value="1"/>
</dbReference>
<feature type="compositionally biased region" description="Polar residues" evidence="7">
    <location>
        <begin position="386"/>
        <end position="404"/>
    </location>
</feature>
<dbReference type="SMART" id="SM00249">
    <property type="entry name" value="PHD"/>
    <property type="match status" value="1"/>
</dbReference>
<evidence type="ECO:0000256" key="2">
    <source>
        <dbReference type="ARBA" id="ARBA00022771"/>
    </source>
</evidence>
<feature type="compositionally biased region" description="Polar residues" evidence="7">
    <location>
        <begin position="1636"/>
        <end position="1662"/>
    </location>
</feature>
<feature type="compositionally biased region" description="Basic and acidic residues" evidence="7">
    <location>
        <begin position="1158"/>
        <end position="1167"/>
    </location>
</feature>
<reference evidence="10" key="1">
    <citation type="submission" date="2023-06" db="EMBL/GenBank/DDBJ databases">
        <title>Black Yeasts Isolated from many extreme environments.</title>
        <authorList>
            <person name="Coleine C."/>
            <person name="Stajich J.E."/>
            <person name="Selbmann L."/>
        </authorList>
    </citation>
    <scope>NUCLEOTIDE SEQUENCE</scope>
    <source>
        <strain evidence="10">CCFEE 5200</strain>
    </source>
</reference>
<evidence type="ECO:0000313" key="11">
    <source>
        <dbReference type="Proteomes" id="UP001175353"/>
    </source>
</evidence>
<feature type="region of interest" description="Disordered" evidence="7">
    <location>
        <begin position="1"/>
        <end position="198"/>
    </location>
</feature>
<feature type="region of interest" description="Disordered" evidence="7">
    <location>
        <begin position="553"/>
        <end position="583"/>
    </location>
</feature>
<dbReference type="GO" id="GO:0003700">
    <property type="term" value="F:DNA-binding transcription factor activity"/>
    <property type="evidence" value="ECO:0007669"/>
    <property type="project" value="InterPro"/>
</dbReference>
<dbReference type="InterPro" id="IPR001965">
    <property type="entry name" value="Znf_PHD"/>
</dbReference>
<evidence type="ECO:0000256" key="4">
    <source>
        <dbReference type="ARBA" id="ARBA00023125"/>
    </source>
</evidence>
<feature type="region of interest" description="Disordered" evidence="7">
    <location>
        <begin position="220"/>
        <end position="250"/>
    </location>
</feature>
<dbReference type="SUPFAM" id="SSF46785">
    <property type="entry name" value="Winged helix' DNA-binding domain"/>
    <property type="match status" value="1"/>
</dbReference>
<dbReference type="InterPro" id="IPR013083">
    <property type="entry name" value="Znf_RING/FYVE/PHD"/>
</dbReference>
<comment type="subcellular location">
    <subcellularLocation>
        <location evidence="5">Nucleus</location>
    </subcellularLocation>
</comment>
<dbReference type="GO" id="GO:0005634">
    <property type="term" value="C:nucleus"/>
    <property type="evidence" value="ECO:0007669"/>
    <property type="project" value="UniProtKB-SubCell"/>
</dbReference>